<dbReference type="GO" id="GO:0031419">
    <property type="term" value="F:cobalamin binding"/>
    <property type="evidence" value="ECO:0007669"/>
    <property type="project" value="UniProtKB-KW"/>
</dbReference>
<organism evidence="5">
    <name type="scientific">Citrobacter koseri</name>
    <name type="common">Citrobacter diversus</name>
    <dbReference type="NCBI Taxonomy" id="545"/>
    <lineage>
        <taxon>Bacteria</taxon>
        <taxon>Pseudomonadati</taxon>
        <taxon>Pseudomonadota</taxon>
        <taxon>Gammaproteobacteria</taxon>
        <taxon>Enterobacterales</taxon>
        <taxon>Enterobacteriaceae</taxon>
        <taxon>Citrobacter</taxon>
    </lineage>
</organism>
<dbReference type="EMBL" id="LK931336">
    <property type="protein sequence ID" value="CDZ84144.1"/>
    <property type="molecule type" value="Genomic_DNA"/>
</dbReference>
<dbReference type="Pfam" id="PF06368">
    <property type="entry name" value="Met_asp_mut_E"/>
    <property type="match status" value="1"/>
</dbReference>
<dbReference type="GO" id="GO:0019670">
    <property type="term" value="P:anaerobic L-glutamate catabolic process"/>
    <property type="evidence" value="ECO:0007669"/>
    <property type="project" value="InterPro"/>
</dbReference>
<feature type="binding site" evidence="4">
    <location>
        <position position="67"/>
    </location>
    <ligand>
        <name>L-glutamate</name>
        <dbReference type="ChEBI" id="CHEBI:29985"/>
    </ligand>
</feature>
<feature type="binding site" evidence="4">
    <location>
        <position position="170"/>
    </location>
    <ligand>
        <name>L-glutamate</name>
        <dbReference type="ChEBI" id="CHEBI:29985"/>
    </ligand>
</feature>
<gene>
    <name evidence="5" type="primary">mutE</name>
    <name evidence="4" type="synonym">glmE</name>
    <name evidence="5" type="ORF">BN1086_02284</name>
    <name evidence="6" type="ORF">NCTC10786_00439</name>
</gene>
<dbReference type="SUPFAM" id="SSF51703">
    <property type="entry name" value="Cobalamin (vitamin B12)-dependent enzymes"/>
    <property type="match status" value="1"/>
</dbReference>
<reference evidence="5" key="1">
    <citation type="submission" date="2014-06" db="EMBL/GenBank/DDBJ databases">
        <authorList>
            <person name="Urmite Genomes Urmite Genomes"/>
        </authorList>
    </citation>
    <scope>NUCLEOTIDE SEQUENCE</scope>
</reference>
<dbReference type="Proteomes" id="UP000251584">
    <property type="component" value="Unassembled WGS sequence"/>
</dbReference>
<evidence type="ECO:0000313" key="5">
    <source>
        <dbReference type="EMBL" id="CDZ84144.1"/>
    </source>
</evidence>
<dbReference type="EMBL" id="UAVY01000001">
    <property type="protein sequence ID" value="SQB20952.1"/>
    <property type="molecule type" value="Genomic_DNA"/>
</dbReference>
<protein>
    <recommendedName>
        <fullName evidence="4">Glutamate mutase epsilon subunit</fullName>
        <ecNumber evidence="4">5.4.99.1</ecNumber>
    </recommendedName>
    <alternativeName>
        <fullName evidence="4">Glutamate mutase E chain</fullName>
    </alternativeName>
    <alternativeName>
        <fullName evidence="4">Glutamate mutase large subunit</fullName>
    </alternativeName>
    <alternativeName>
        <fullName evidence="4">Methylaspartate mutase</fullName>
    </alternativeName>
</protein>
<comment type="catalytic activity">
    <reaction evidence="4">
        <text>(2S,3S)-3-methyl-L-aspartate = L-glutamate</text>
        <dbReference type="Rhea" id="RHEA:12857"/>
        <dbReference type="ChEBI" id="CHEBI:29985"/>
        <dbReference type="ChEBI" id="CHEBI:58724"/>
        <dbReference type="EC" id="5.4.99.1"/>
    </reaction>
</comment>
<dbReference type="PIRSF" id="PIRSF001495">
    <property type="entry name" value="Met_asp_mut_epsi"/>
    <property type="match status" value="1"/>
</dbReference>
<comment type="function">
    <text evidence="4">Catalyzes the carbon skeleton rearrangement of L-glutamate to L-threo-3-methylaspartate ((2S,3S)-3-methylaspartate).</text>
</comment>
<keyword evidence="3 4" id="KW-0170">Cobalt</keyword>
<evidence type="ECO:0000256" key="2">
    <source>
        <dbReference type="ARBA" id="ARBA00023235"/>
    </source>
</evidence>
<dbReference type="AlphaFoldDB" id="A0A078LJ63"/>
<feature type="binding site" evidence="4">
    <location>
        <position position="122"/>
    </location>
    <ligand>
        <name>adenosylcob(III)alamin</name>
        <dbReference type="ChEBI" id="CHEBI:18408"/>
    </ligand>
</feature>
<feature type="binding site" evidence="4">
    <location>
        <position position="69"/>
    </location>
    <ligand>
        <name>adenosylcob(III)alamin</name>
        <dbReference type="ChEBI" id="CHEBI:18408"/>
    </ligand>
</feature>
<reference evidence="6 7" key="2">
    <citation type="submission" date="2018-06" db="EMBL/GenBank/DDBJ databases">
        <authorList>
            <consortium name="Pathogen Informatics"/>
            <person name="Doyle S."/>
        </authorList>
    </citation>
    <scope>NUCLEOTIDE SEQUENCE [LARGE SCALE GENOMIC DNA]</scope>
    <source>
        <strain evidence="6 7">NCTC10786</strain>
    </source>
</reference>
<dbReference type="HAMAP" id="MF_01923">
    <property type="entry name" value="Me_Asp_mutase_E"/>
    <property type="match status" value="1"/>
</dbReference>
<dbReference type="CDD" id="cd00245">
    <property type="entry name" value="Glm_e"/>
    <property type="match status" value="1"/>
</dbReference>
<dbReference type="NCBIfam" id="TIGR01503">
    <property type="entry name" value="MthylAspMut_E"/>
    <property type="match status" value="1"/>
</dbReference>
<dbReference type="InterPro" id="IPR006396">
    <property type="entry name" value="Glu_mut_E"/>
</dbReference>
<keyword evidence="2 4" id="KW-0413">Isomerase</keyword>
<dbReference type="GeneID" id="45136312"/>
<comment type="cofactor">
    <cofactor evidence="4">
        <name>adenosylcob(III)alamin</name>
        <dbReference type="ChEBI" id="CHEBI:18408"/>
    </cofactor>
</comment>
<feature type="binding site" evidence="4">
    <location>
        <position position="180"/>
    </location>
    <ligand>
        <name>L-glutamate</name>
        <dbReference type="ChEBI" id="CHEBI:29985"/>
    </ligand>
</feature>
<evidence type="ECO:0000256" key="1">
    <source>
        <dbReference type="ARBA" id="ARBA00022628"/>
    </source>
</evidence>
<comment type="subunit">
    <text evidence="4">Heterotetramer composed of 2 epsilon subunits (GlmE) and 2 sigma subunits (GlmS). GlmE exists as a homodimer and GlmS as a monomer.</text>
</comment>
<comment type="pathway">
    <text evidence="4">Amino-acid degradation; L-glutamate degradation via mesaconate pathway; acetate and pyruvate from L-glutamate: step 1/4.</text>
</comment>
<comment type="similarity">
    <text evidence="4">Belongs to the methylaspartate mutase GlmE subunit family.</text>
</comment>
<feature type="binding site" evidence="4">
    <location>
        <position position="176"/>
    </location>
    <ligand>
        <name>L-glutamate</name>
        <dbReference type="ChEBI" id="CHEBI:29985"/>
    </ligand>
</feature>
<sequence>MELRNKKLTHDEFMTERHQVLQTWHTGKDVENFEDGVKYQQTIPEKKRFSHALLKADQEGKTLSQPRAGVALMDEHIALLKTLQEECDLLPSTIDAYTRLNRYEEAAIGIQKSIEAGTSKLNGLPVVNHGVAACRRMTEALEKPIQVRHGTPDARLLAEIAMASGFTSYEGGGISYNIPYAKRVTLEKSIRDWQYCDRLMGMYEEHGIRINREPFGPLTGTLIPPFMSHAVAIIEGLLALEQGVKSITVGYGQVGSLTQDIAAIQSLRELSHEYFQNYGFDDYELSTVFHQWMGGFPEDESKAFAIISWGAAVAGMSGATKVITKSPHEAFGIPTAAANAQGLKASRQMLNMVSDQKFPPCAAVEQEVELIKCEVRAVLKKVFELGNGDVARGTVLAFEAGVLDVPFAPASCNAGKILPVRDNSGAIRILEAGAVPLPKDILALHHDYVAERAHFEGRKPSFQMVVDDINAVSHSQLIGRP</sequence>
<dbReference type="Gene3D" id="3.20.20.240">
    <property type="entry name" value="Methylmalonyl-CoA mutase"/>
    <property type="match status" value="1"/>
</dbReference>
<dbReference type="RefSeq" id="WP_012133259.1">
    <property type="nucleotide sequence ID" value="NZ_AP023452.1"/>
</dbReference>
<feature type="binding site" evidence="4">
    <location>
        <position position="325"/>
    </location>
    <ligand>
        <name>adenosylcob(III)alamin</name>
        <dbReference type="ChEBI" id="CHEBI:18408"/>
    </ligand>
</feature>
<evidence type="ECO:0000256" key="4">
    <source>
        <dbReference type="HAMAP-Rule" id="MF_01923"/>
    </source>
</evidence>
<dbReference type="GO" id="GO:0050097">
    <property type="term" value="F:methylaspartate mutase activity"/>
    <property type="evidence" value="ECO:0007669"/>
    <property type="project" value="UniProtKB-UniRule"/>
</dbReference>
<feature type="binding site" evidence="4">
    <location>
        <position position="296"/>
    </location>
    <ligand>
        <name>adenosylcob(III)alamin</name>
        <dbReference type="ChEBI" id="CHEBI:18408"/>
    </ligand>
</feature>
<dbReference type="Gene3D" id="3.90.970.10">
    <property type="match status" value="1"/>
</dbReference>
<feature type="binding site" evidence="4">
    <location>
        <position position="333"/>
    </location>
    <ligand>
        <name>adenosylcob(III)alamin</name>
        <dbReference type="ChEBI" id="CHEBI:18408"/>
    </ligand>
</feature>
<accession>A0A078LJ63</accession>
<dbReference type="UniPathway" id="UPA00561">
    <property type="reaction ID" value="UER00617"/>
</dbReference>
<dbReference type="InterPro" id="IPR014714">
    <property type="entry name" value="Glu_mut_E_C_dom_sf"/>
</dbReference>
<dbReference type="PATRIC" id="fig|545.11.peg.712"/>
<name>A0A078LJ63_CITKO</name>
<evidence type="ECO:0000313" key="7">
    <source>
        <dbReference type="Proteomes" id="UP000251584"/>
    </source>
</evidence>
<evidence type="ECO:0000256" key="3">
    <source>
        <dbReference type="ARBA" id="ARBA00023285"/>
    </source>
</evidence>
<dbReference type="EC" id="5.4.99.1" evidence="4"/>
<feature type="binding site" evidence="4">
    <location>
        <begin position="148"/>
        <end position="149"/>
    </location>
    <ligand>
        <name>L-glutamate</name>
        <dbReference type="ChEBI" id="CHEBI:29985"/>
    </ligand>
</feature>
<dbReference type="OMA" id="WMGGFPQ"/>
<keyword evidence="1 4" id="KW-0846">Cobalamin</keyword>
<evidence type="ECO:0000313" key="6">
    <source>
        <dbReference type="EMBL" id="SQB20952.1"/>
    </source>
</evidence>
<proteinExistence type="inferred from homology"/>
<dbReference type="InterPro" id="IPR016176">
    <property type="entry name" value="Cbl-dep_enz_cat"/>
</dbReference>
<feature type="binding site" evidence="4">
    <location>
        <position position="99"/>
    </location>
    <ligand>
        <name>L-glutamate</name>
        <dbReference type="ChEBI" id="CHEBI:29985"/>
    </ligand>
</feature>
<feature type="binding site" evidence="4">
    <location>
        <position position="179"/>
    </location>
    <ligand>
        <name>adenosylcob(III)alamin</name>
        <dbReference type="ChEBI" id="CHEBI:18408"/>
    </ligand>
</feature>
<feature type="binding site" evidence="4">
    <location>
        <position position="329"/>
    </location>
    <ligand>
        <name>adenosylcob(III)alamin</name>
        <dbReference type="ChEBI" id="CHEBI:18408"/>
    </ligand>
</feature>
<dbReference type="GO" id="GO:0019553">
    <property type="term" value="P:L-glutamate catabolic process via L-citramalate"/>
    <property type="evidence" value="ECO:0007669"/>
    <property type="project" value="UniProtKB-UniRule"/>
</dbReference>